<accession>A0A8X6V9T0</accession>
<evidence type="ECO:0000313" key="2">
    <source>
        <dbReference type="Proteomes" id="UP000887159"/>
    </source>
</evidence>
<proteinExistence type="predicted"/>
<keyword evidence="2" id="KW-1185">Reference proteome</keyword>
<name>A0A8X6V9T0_TRICX</name>
<reference evidence="1" key="1">
    <citation type="submission" date="2020-08" db="EMBL/GenBank/DDBJ databases">
        <title>Multicomponent nature underlies the extraordinary mechanical properties of spider dragline silk.</title>
        <authorList>
            <person name="Kono N."/>
            <person name="Nakamura H."/>
            <person name="Mori M."/>
            <person name="Yoshida Y."/>
            <person name="Ohtoshi R."/>
            <person name="Malay A.D."/>
            <person name="Moran D.A.P."/>
            <person name="Tomita M."/>
            <person name="Numata K."/>
            <person name="Arakawa K."/>
        </authorList>
    </citation>
    <scope>NUCLEOTIDE SEQUENCE</scope>
</reference>
<evidence type="ECO:0000313" key="1">
    <source>
        <dbReference type="EMBL" id="GFY10312.1"/>
    </source>
</evidence>
<dbReference type="EMBL" id="BMAU01021296">
    <property type="protein sequence ID" value="GFY10312.1"/>
    <property type="molecule type" value="Genomic_DNA"/>
</dbReference>
<gene>
    <name evidence="1" type="ORF">TNCV_2629911</name>
</gene>
<dbReference type="AlphaFoldDB" id="A0A8X6V9T0"/>
<sequence>MAVLYFGERYHGGLLALVEGTVKIVDYVRIIVDHSCTLIWLLFLQLEMGSSSKTAFHVKKLKLCQKGGWTRRRGQPPSRWLDNVEKDFKLIGNQPMEGQLMEEQWSAKGC</sequence>
<protein>
    <submittedName>
        <fullName evidence="1">Uncharacterized protein</fullName>
    </submittedName>
</protein>
<comment type="caution">
    <text evidence="1">The sequence shown here is derived from an EMBL/GenBank/DDBJ whole genome shotgun (WGS) entry which is preliminary data.</text>
</comment>
<dbReference type="Proteomes" id="UP000887159">
    <property type="component" value="Unassembled WGS sequence"/>
</dbReference>
<organism evidence="1 2">
    <name type="scientific">Trichonephila clavipes</name>
    <name type="common">Golden silk orbweaver</name>
    <name type="synonym">Nephila clavipes</name>
    <dbReference type="NCBI Taxonomy" id="2585209"/>
    <lineage>
        <taxon>Eukaryota</taxon>
        <taxon>Metazoa</taxon>
        <taxon>Ecdysozoa</taxon>
        <taxon>Arthropoda</taxon>
        <taxon>Chelicerata</taxon>
        <taxon>Arachnida</taxon>
        <taxon>Araneae</taxon>
        <taxon>Araneomorphae</taxon>
        <taxon>Entelegynae</taxon>
        <taxon>Araneoidea</taxon>
        <taxon>Nephilidae</taxon>
        <taxon>Trichonephila</taxon>
    </lineage>
</organism>